<reference evidence="1 2" key="1">
    <citation type="journal article" date="2016" name="Front. Microbiol.">
        <title>Comprehensive Phylogenetic Analysis of Bovine Non-aureus Staphylococci Species Based on Whole-Genome Sequencing.</title>
        <authorList>
            <person name="Naushad S."/>
            <person name="Barkema H.W."/>
            <person name="Luby C."/>
            <person name="Condas L.A."/>
            <person name="Nobrega D.B."/>
            <person name="Carson D.A."/>
            <person name="De Buck J."/>
        </authorList>
    </citation>
    <scope>NUCLEOTIDE SEQUENCE [LARGE SCALE GENOMIC DNA]</scope>
    <source>
        <strain evidence="1 2">SNUC 1388</strain>
    </source>
</reference>
<feature type="non-terminal residue" evidence="1">
    <location>
        <position position="1"/>
    </location>
</feature>
<evidence type="ECO:0000313" key="2">
    <source>
        <dbReference type="Proteomes" id="UP000283576"/>
    </source>
</evidence>
<comment type="caution">
    <text evidence="1">The sequence shown here is derived from an EMBL/GenBank/DDBJ whole genome shotgun (WGS) entry which is preliminary data.</text>
</comment>
<name>A0A418HK30_STAGA</name>
<evidence type="ECO:0000313" key="1">
    <source>
        <dbReference type="EMBL" id="RIL40832.1"/>
    </source>
</evidence>
<dbReference type="Gene3D" id="1.10.10.60">
    <property type="entry name" value="Homeodomain-like"/>
    <property type="match status" value="1"/>
</dbReference>
<dbReference type="EMBL" id="QXRZ01000026">
    <property type="protein sequence ID" value="RIL40832.1"/>
    <property type="molecule type" value="Genomic_DNA"/>
</dbReference>
<dbReference type="Proteomes" id="UP000283576">
    <property type="component" value="Unassembled WGS sequence"/>
</dbReference>
<dbReference type="AlphaFoldDB" id="A0A418HK30"/>
<gene>
    <name evidence="1" type="ORF">BUZ01_14035</name>
</gene>
<proteinExistence type="predicted"/>
<accession>A0A418HK30</accession>
<organism evidence="1 2">
    <name type="scientific">Staphylococcus gallinarum</name>
    <dbReference type="NCBI Taxonomy" id="1293"/>
    <lineage>
        <taxon>Bacteria</taxon>
        <taxon>Bacillati</taxon>
        <taxon>Bacillota</taxon>
        <taxon>Bacilli</taxon>
        <taxon>Bacillales</taxon>
        <taxon>Staphylococcaceae</taxon>
        <taxon>Staphylococcus</taxon>
    </lineage>
</organism>
<protein>
    <submittedName>
        <fullName evidence="1">Recombinase family protein</fullName>
    </submittedName>
</protein>
<sequence length="37" mass="4268">RPLLYSANAKDPQKRIIYHRVVEMLKEGTAISKIAKE</sequence>